<feature type="transmembrane region" description="Helical" evidence="1">
    <location>
        <begin position="80"/>
        <end position="108"/>
    </location>
</feature>
<keyword evidence="1" id="KW-1133">Transmembrane helix</keyword>
<keyword evidence="1" id="KW-0812">Transmembrane</keyword>
<keyword evidence="1" id="KW-0472">Membrane</keyword>
<sequence length="158" mass="16515">MKLTTWRDLLGPFLVSSAVSLAVFRVIGALTSTVPNVPIAAVFTMLGVSVAFGILTLVIRPRLMLSPGREPLDPLAAGRVVALAFASSRAGVVIGGIFVGWLAAGWFADALNTPFAKTRALHAALCIVLSAALVAIGVILERACVVRVPRDDNDQPKA</sequence>
<evidence type="ECO:0000313" key="3">
    <source>
        <dbReference type="EMBL" id="CAB4627503.1"/>
    </source>
</evidence>
<proteinExistence type="predicted"/>
<name>A0A6J6C048_9ZZZZ</name>
<evidence type="ECO:0000313" key="2">
    <source>
        <dbReference type="EMBL" id="CAB4544546.1"/>
    </source>
</evidence>
<dbReference type="Pfam" id="PF11377">
    <property type="entry name" value="DUF3180"/>
    <property type="match status" value="1"/>
</dbReference>
<dbReference type="EMBL" id="CAEZSO010000108">
    <property type="protein sequence ID" value="CAB4544546.1"/>
    <property type="molecule type" value="Genomic_DNA"/>
</dbReference>
<dbReference type="AlphaFoldDB" id="A0A6J6C048"/>
<organism evidence="2">
    <name type="scientific">freshwater metagenome</name>
    <dbReference type="NCBI Taxonomy" id="449393"/>
    <lineage>
        <taxon>unclassified sequences</taxon>
        <taxon>metagenomes</taxon>
        <taxon>ecological metagenomes</taxon>
    </lineage>
</organism>
<gene>
    <name evidence="2" type="ORF">UFOPK1446_00613</name>
    <name evidence="3" type="ORF">UFOPK1939_01022</name>
</gene>
<dbReference type="InterPro" id="IPR021517">
    <property type="entry name" value="DUF3180"/>
</dbReference>
<protein>
    <submittedName>
        <fullName evidence="2">Unannotated protein</fullName>
    </submittedName>
</protein>
<evidence type="ECO:0000256" key="1">
    <source>
        <dbReference type="SAM" id="Phobius"/>
    </source>
</evidence>
<feature type="transmembrane region" description="Helical" evidence="1">
    <location>
        <begin position="39"/>
        <end position="59"/>
    </location>
</feature>
<accession>A0A6J6C048</accession>
<feature type="transmembrane region" description="Helical" evidence="1">
    <location>
        <begin position="9"/>
        <end position="27"/>
    </location>
</feature>
<feature type="transmembrane region" description="Helical" evidence="1">
    <location>
        <begin position="120"/>
        <end position="140"/>
    </location>
</feature>
<dbReference type="EMBL" id="CAEZVF010000177">
    <property type="protein sequence ID" value="CAB4627503.1"/>
    <property type="molecule type" value="Genomic_DNA"/>
</dbReference>
<reference evidence="2" key="1">
    <citation type="submission" date="2020-05" db="EMBL/GenBank/DDBJ databases">
        <authorList>
            <person name="Chiriac C."/>
            <person name="Salcher M."/>
            <person name="Ghai R."/>
            <person name="Kavagutti S V."/>
        </authorList>
    </citation>
    <scope>NUCLEOTIDE SEQUENCE</scope>
</reference>